<evidence type="ECO:0000256" key="3">
    <source>
        <dbReference type="ARBA" id="ARBA00022475"/>
    </source>
</evidence>
<dbReference type="GO" id="GO:0022857">
    <property type="term" value="F:transmembrane transporter activity"/>
    <property type="evidence" value="ECO:0007669"/>
    <property type="project" value="InterPro"/>
</dbReference>
<name>A0A4Y8KWD4_9MICO</name>
<reference evidence="8 9" key="1">
    <citation type="submission" date="2019-03" db="EMBL/GenBank/DDBJ databases">
        <title>Genomics of glacier-inhabiting Cryobacterium strains.</title>
        <authorList>
            <person name="Liu Q."/>
            <person name="Xin Y.-H."/>
        </authorList>
    </citation>
    <scope>NUCLEOTIDE SEQUENCE [LARGE SCALE GENOMIC DNA]</scope>
    <source>
        <strain evidence="8 9">CGMCC 1.4292</strain>
    </source>
</reference>
<dbReference type="SUPFAM" id="SSF103481">
    <property type="entry name" value="Multidrug resistance efflux transporter EmrE"/>
    <property type="match status" value="1"/>
</dbReference>
<evidence type="ECO:0000256" key="5">
    <source>
        <dbReference type="ARBA" id="ARBA00022989"/>
    </source>
</evidence>
<accession>A0A4Y8KWD4</accession>
<dbReference type="EMBL" id="SOHQ01000013">
    <property type="protein sequence ID" value="TFD80821.1"/>
    <property type="molecule type" value="Genomic_DNA"/>
</dbReference>
<dbReference type="GO" id="GO:0005886">
    <property type="term" value="C:plasma membrane"/>
    <property type="evidence" value="ECO:0007669"/>
    <property type="project" value="UniProtKB-SubCell"/>
</dbReference>
<keyword evidence="9" id="KW-1185">Reference proteome</keyword>
<keyword evidence="3" id="KW-1003">Cell membrane</keyword>
<comment type="caution">
    <text evidence="8">The sequence shown here is derived from an EMBL/GenBank/DDBJ whole genome shotgun (WGS) entry which is preliminary data.</text>
</comment>
<dbReference type="PANTHER" id="PTHR30561:SF1">
    <property type="entry name" value="MULTIDRUG TRANSPORTER EMRE"/>
    <property type="match status" value="1"/>
</dbReference>
<proteinExistence type="inferred from homology"/>
<sequence>MVYLFLAAAIGAEVVGAIATRYSDGFTRLVPTVIAVVGVLGAYFLLSLTLKQGMGIGVAYGIWAAAGVTLVAVIGALFLGDHLTWLQVVGVALVIVGVLALEHGGTHEVA</sequence>
<keyword evidence="6" id="KW-0472">Membrane</keyword>
<evidence type="ECO:0000256" key="7">
    <source>
        <dbReference type="RuleBase" id="RU003942"/>
    </source>
</evidence>
<dbReference type="InterPro" id="IPR000390">
    <property type="entry name" value="Small_drug/metabolite_transptr"/>
</dbReference>
<dbReference type="Pfam" id="PF00893">
    <property type="entry name" value="Multi_Drug_Res"/>
    <property type="match status" value="1"/>
</dbReference>
<dbReference type="RefSeq" id="WP_134173821.1">
    <property type="nucleotide sequence ID" value="NZ_SODI01000001.1"/>
</dbReference>
<evidence type="ECO:0000256" key="2">
    <source>
        <dbReference type="ARBA" id="ARBA00022448"/>
    </source>
</evidence>
<evidence type="ECO:0000256" key="1">
    <source>
        <dbReference type="ARBA" id="ARBA00004651"/>
    </source>
</evidence>
<keyword evidence="5" id="KW-1133">Transmembrane helix</keyword>
<dbReference type="OrthoDB" id="3175079at2"/>
<dbReference type="InterPro" id="IPR045324">
    <property type="entry name" value="Small_multidrug_res"/>
</dbReference>
<protein>
    <submittedName>
        <fullName evidence="8">Multidrug efflux SMR transporter</fullName>
    </submittedName>
</protein>
<evidence type="ECO:0000313" key="8">
    <source>
        <dbReference type="EMBL" id="TFD80821.1"/>
    </source>
</evidence>
<dbReference type="PANTHER" id="PTHR30561">
    <property type="entry name" value="SMR FAMILY PROTON-DEPENDENT DRUG EFFLUX TRANSPORTER SUGE"/>
    <property type="match status" value="1"/>
</dbReference>
<evidence type="ECO:0000256" key="4">
    <source>
        <dbReference type="ARBA" id="ARBA00022692"/>
    </source>
</evidence>
<gene>
    <name evidence="8" type="ORF">E3T53_04120</name>
</gene>
<dbReference type="InterPro" id="IPR037185">
    <property type="entry name" value="EmrE-like"/>
</dbReference>
<dbReference type="AlphaFoldDB" id="A0A4Y8KWD4"/>
<dbReference type="Gene3D" id="1.10.3730.20">
    <property type="match status" value="1"/>
</dbReference>
<keyword evidence="2" id="KW-0813">Transport</keyword>
<evidence type="ECO:0000256" key="6">
    <source>
        <dbReference type="ARBA" id="ARBA00023136"/>
    </source>
</evidence>
<dbReference type="Proteomes" id="UP000298218">
    <property type="component" value="Unassembled WGS sequence"/>
</dbReference>
<keyword evidence="4 7" id="KW-0812">Transmembrane</keyword>
<comment type="subcellular location">
    <subcellularLocation>
        <location evidence="1 7">Cell membrane</location>
        <topology evidence="1 7">Multi-pass membrane protein</topology>
    </subcellularLocation>
</comment>
<comment type="similarity">
    <text evidence="7">Belongs to the drug/metabolite transporter (DMT) superfamily. Small multidrug resistance (SMR) (TC 2.A.7.1) family.</text>
</comment>
<organism evidence="8 9">
    <name type="scientific">Cryobacterium psychrophilum</name>
    <dbReference type="NCBI Taxonomy" id="41988"/>
    <lineage>
        <taxon>Bacteria</taxon>
        <taxon>Bacillati</taxon>
        <taxon>Actinomycetota</taxon>
        <taxon>Actinomycetes</taxon>
        <taxon>Micrococcales</taxon>
        <taxon>Microbacteriaceae</taxon>
        <taxon>Cryobacterium</taxon>
    </lineage>
</organism>
<evidence type="ECO:0000313" key="9">
    <source>
        <dbReference type="Proteomes" id="UP000298218"/>
    </source>
</evidence>